<evidence type="ECO:0000313" key="13">
    <source>
        <dbReference type="Proteomes" id="UP000183687"/>
    </source>
</evidence>
<proteinExistence type="inferred from homology"/>
<evidence type="ECO:0000256" key="1">
    <source>
        <dbReference type="ARBA" id="ARBA00005044"/>
    </source>
</evidence>
<evidence type="ECO:0000256" key="9">
    <source>
        <dbReference type="ARBA" id="ARBA00023141"/>
    </source>
</evidence>
<feature type="binding site" evidence="11">
    <location>
        <begin position="313"/>
        <end position="317"/>
    </location>
    <ligand>
        <name>FMN</name>
        <dbReference type="ChEBI" id="CHEBI:58210"/>
    </ligand>
</feature>
<keyword evidence="4 11" id="KW-0028">Amino-acid biosynthesis</keyword>
<feature type="binding site" evidence="11">
    <location>
        <position position="298"/>
    </location>
    <ligand>
        <name>FMN</name>
        <dbReference type="ChEBI" id="CHEBI:58210"/>
    </ligand>
</feature>
<dbReference type="RefSeq" id="WP_002563756.1">
    <property type="nucleotide sequence ID" value="NZ_CALJSN010000005.1"/>
</dbReference>
<keyword evidence="10 11" id="KW-0456">Lyase</keyword>
<comment type="pathway">
    <text evidence="1 11">Metabolic intermediate biosynthesis; chorismate biosynthesis; chorismate from D-erythrose 4-phosphate and phosphoenolpyruvate: step 7/7.</text>
</comment>
<evidence type="ECO:0000256" key="6">
    <source>
        <dbReference type="ARBA" id="ARBA00022643"/>
    </source>
</evidence>
<dbReference type="GO" id="GO:0009073">
    <property type="term" value="P:aromatic amino acid family biosynthetic process"/>
    <property type="evidence" value="ECO:0007669"/>
    <property type="project" value="UniProtKB-KW"/>
</dbReference>
<dbReference type="PROSITE" id="PS00789">
    <property type="entry name" value="CHORISMATE_SYNTHASE_3"/>
    <property type="match status" value="1"/>
</dbReference>
<keyword evidence="9 11" id="KW-0057">Aromatic amino acid biosynthesis</keyword>
<evidence type="ECO:0000256" key="11">
    <source>
        <dbReference type="HAMAP-Rule" id="MF_00300"/>
    </source>
</evidence>
<dbReference type="GO" id="GO:0010181">
    <property type="term" value="F:FMN binding"/>
    <property type="evidence" value="ECO:0007669"/>
    <property type="project" value="TreeGrafter"/>
</dbReference>
<sequence>MASTFGTSVRINLFGQSHSDAIGVCIEGLPAGFYIDQQALAAFMARRAPGQAAWSTPRKEADAPHFVSGLNPDGYTCGAPLCALIKNNNTHSADYDELVRIPRPGHADFPAQQKWLGFQDVAGGGHFSGRLTAPLCIAGGIALQMLEHNDIFVAAHLSEVAGIADEHFAAYHNDSASRHLLYQQMQALHDGRPFPVLNDQASAQMQQAIAQARHDKDSVGGIIECVATGLPAGVGGPLFDGIESAIARIVFGIGGIKGLEFGRGFEAALMRGSEHNDAYHMEQNTIAPLTNNAGGNLGGLTTGAPLLFRMAVKPTSSIGLEQDSVDMQQKHNARLAVVGRHDPCIAPRAVPVAEAIMGIALLDQLISYPAQQTYASFAKALATQKHVNTDLDSRSNTDLDTK</sequence>
<dbReference type="Gene3D" id="3.60.150.10">
    <property type="entry name" value="Chorismate synthase AroC"/>
    <property type="match status" value="1"/>
</dbReference>
<keyword evidence="7 11" id="KW-0274">FAD</keyword>
<keyword evidence="8 11" id="KW-0521">NADP</keyword>
<dbReference type="PANTHER" id="PTHR21085:SF0">
    <property type="entry name" value="CHORISMATE SYNTHASE"/>
    <property type="match status" value="1"/>
</dbReference>
<evidence type="ECO:0000256" key="10">
    <source>
        <dbReference type="ARBA" id="ARBA00023239"/>
    </source>
</evidence>
<evidence type="ECO:0000256" key="4">
    <source>
        <dbReference type="ARBA" id="ARBA00022605"/>
    </source>
</evidence>
<dbReference type="SUPFAM" id="SSF103263">
    <property type="entry name" value="Chorismate synthase, AroC"/>
    <property type="match status" value="1"/>
</dbReference>
<dbReference type="EMBL" id="FNSH01000001">
    <property type="protein sequence ID" value="SEB39484.1"/>
    <property type="molecule type" value="Genomic_DNA"/>
</dbReference>
<dbReference type="AlphaFoldDB" id="A0AB38A4D9"/>
<dbReference type="Pfam" id="PF01264">
    <property type="entry name" value="Chorismate_synt"/>
    <property type="match status" value="1"/>
</dbReference>
<dbReference type="InterPro" id="IPR020541">
    <property type="entry name" value="Chorismate_synthase_CS"/>
</dbReference>
<name>A0AB38A4D9_9ACTN</name>
<dbReference type="HAMAP" id="MF_00300">
    <property type="entry name" value="Chorismate_synth"/>
    <property type="match status" value="1"/>
</dbReference>
<evidence type="ECO:0000256" key="2">
    <source>
        <dbReference type="ARBA" id="ARBA00008014"/>
    </source>
</evidence>
<dbReference type="InterPro" id="IPR000453">
    <property type="entry name" value="Chorismate_synth"/>
</dbReference>
<comment type="cofactor">
    <cofactor evidence="11">
        <name>FMNH2</name>
        <dbReference type="ChEBI" id="CHEBI:57618"/>
    </cofactor>
    <text evidence="11">Reduced FMN (FMNH(2)).</text>
</comment>
<comment type="similarity">
    <text evidence="2 11">Belongs to the chorismate synthase family.</text>
</comment>
<dbReference type="PIRSF" id="PIRSF001456">
    <property type="entry name" value="Chorismate_synth"/>
    <property type="match status" value="1"/>
</dbReference>
<protein>
    <recommendedName>
        <fullName evidence="3 11">Chorismate synthase</fullName>
        <shortName evidence="11">CS</shortName>
        <ecNumber evidence="3 11">4.2.3.5</ecNumber>
    </recommendedName>
    <alternativeName>
        <fullName evidence="11">5-enolpyruvylshikimate-3-phosphate phospholyase</fullName>
    </alternativeName>
</protein>
<reference evidence="12 13" key="1">
    <citation type="submission" date="2016-10" db="EMBL/GenBank/DDBJ databases">
        <authorList>
            <person name="Varghese N."/>
            <person name="Submissions S."/>
        </authorList>
    </citation>
    <scope>NUCLEOTIDE SEQUENCE [LARGE SCALE GENOMIC DNA]</scope>
    <source>
        <strain evidence="12 13">DSM 20586</strain>
    </source>
</reference>
<organism evidence="12 13">
    <name type="scientific">Atopobium minutum</name>
    <dbReference type="NCBI Taxonomy" id="1381"/>
    <lineage>
        <taxon>Bacteria</taxon>
        <taxon>Bacillati</taxon>
        <taxon>Actinomycetota</taxon>
        <taxon>Coriobacteriia</taxon>
        <taxon>Coriobacteriales</taxon>
        <taxon>Atopobiaceae</taxon>
        <taxon>Atopobium</taxon>
    </lineage>
</organism>
<comment type="function">
    <text evidence="11">Catalyzes the anti-1,4-elimination of the C-3 phosphate and the C-6 proR hydrogen from 5-enolpyruvylshikimate-3-phosphate (EPSP) to yield chorismate, which is the branch point compound that serves as the starting substrate for the three terminal pathways of aromatic amino acid biosynthesis. This reaction introduces a second double bond into the aromatic ring system.</text>
</comment>
<dbReference type="GO" id="GO:0004107">
    <property type="term" value="F:chorismate synthase activity"/>
    <property type="evidence" value="ECO:0007669"/>
    <property type="project" value="UniProtKB-UniRule"/>
</dbReference>
<gene>
    <name evidence="11" type="primary">aroC</name>
    <name evidence="12" type="ORF">SAMN04489746_0057</name>
</gene>
<comment type="caution">
    <text evidence="11">Lacks conserved residue(s) required for the propagation of feature annotation.</text>
</comment>
<comment type="subunit">
    <text evidence="11">Homotetramer.</text>
</comment>
<feature type="binding site" evidence="11">
    <location>
        <position position="47"/>
    </location>
    <ligand>
        <name>NADP(+)</name>
        <dbReference type="ChEBI" id="CHEBI:58349"/>
    </ligand>
</feature>
<dbReference type="GO" id="GO:0005829">
    <property type="term" value="C:cytosol"/>
    <property type="evidence" value="ECO:0007669"/>
    <property type="project" value="TreeGrafter"/>
</dbReference>
<keyword evidence="6 11" id="KW-0288">FMN</keyword>
<dbReference type="GO" id="GO:0009423">
    <property type="term" value="P:chorismate biosynthetic process"/>
    <property type="evidence" value="ECO:0007669"/>
    <property type="project" value="UniProtKB-UniRule"/>
</dbReference>
<evidence type="ECO:0000256" key="8">
    <source>
        <dbReference type="ARBA" id="ARBA00022857"/>
    </source>
</evidence>
<accession>A0AB38A4D9</accession>
<comment type="catalytic activity">
    <reaction evidence="11">
        <text>5-O-(1-carboxyvinyl)-3-phosphoshikimate = chorismate + phosphate</text>
        <dbReference type="Rhea" id="RHEA:21020"/>
        <dbReference type="ChEBI" id="CHEBI:29748"/>
        <dbReference type="ChEBI" id="CHEBI:43474"/>
        <dbReference type="ChEBI" id="CHEBI:57701"/>
        <dbReference type="EC" id="4.2.3.5"/>
    </reaction>
</comment>
<evidence type="ECO:0000256" key="5">
    <source>
        <dbReference type="ARBA" id="ARBA00022630"/>
    </source>
</evidence>
<evidence type="ECO:0000313" key="12">
    <source>
        <dbReference type="EMBL" id="SEB39484.1"/>
    </source>
</evidence>
<dbReference type="NCBIfam" id="TIGR00033">
    <property type="entry name" value="aroC"/>
    <property type="match status" value="1"/>
</dbReference>
<dbReference type="EC" id="4.2.3.5" evidence="3 11"/>
<feature type="binding site" evidence="11">
    <location>
        <position position="340"/>
    </location>
    <ligand>
        <name>FMN</name>
        <dbReference type="ChEBI" id="CHEBI:58210"/>
    </ligand>
</feature>
<comment type="caution">
    <text evidence="12">The sequence shown here is derived from an EMBL/GenBank/DDBJ whole genome shotgun (WGS) entry which is preliminary data.</text>
</comment>
<dbReference type="NCBIfam" id="NF003793">
    <property type="entry name" value="PRK05382.1"/>
    <property type="match status" value="1"/>
</dbReference>
<dbReference type="GO" id="GO:0008652">
    <property type="term" value="P:amino acid biosynthetic process"/>
    <property type="evidence" value="ECO:0007669"/>
    <property type="project" value="UniProtKB-KW"/>
</dbReference>
<dbReference type="Proteomes" id="UP000183687">
    <property type="component" value="Unassembled WGS sequence"/>
</dbReference>
<dbReference type="InterPro" id="IPR035904">
    <property type="entry name" value="Chorismate_synth_AroC_sf"/>
</dbReference>
<feature type="binding site" evidence="11">
    <location>
        <begin position="126"/>
        <end position="128"/>
    </location>
    <ligand>
        <name>FMN</name>
        <dbReference type="ChEBI" id="CHEBI:58210"/>
    </ligand>
</feature>
<evidence type="ECO:0000256" key="3">
    <source>
        <dbReference type="ARBA" id="ARBA00013036"/>
    </source>
</evidence>
<evidence type="ECO:0000256" key="7">
    <source>
        <dbReference type="ARBA" id="ARBA00022827"/>
    </source>
</evidence>
<dbReference type="CDD" id="cd07304">
    <property type="entry name" value="Chorismate_synthase"/>
    <property type="match status" value="1"/>
</dbReference>
<dbReference type="PANTHER" id="PTHR21085">
    <property type="entry name" value="CHORISMATE SYNTHASE"/>
    <property type="match status" value="1"/>
</dbReference>
<keyword evidence="5 11" id="KW-0285">Flavoprotein</keyword>